<evidence type="ECO:0000313" key="5">
    <source>
        <dbReference type="Proteomes" id="UP000002296"/>
    </source>
</evidence>
<evidence type="ECO:0000313" key="4">
    <source>
        <dbReference type="EMBL" id="EAN89877.1"/>
    </source>
</evidence>
<keyword evidence="2" id="KW-0812">Transmembrane</keyword>
<feature type="compositionally biased region" description="Low complexity" evidence="1">
    <location>
        <begin position="619"/>
        <end position="643"/>
    </location>
</feature>
<feature type="compositionally biased region" description="Pro residues" evidence="1">
    <location>
        <begin position="261"/>
        <end position="270"/>
    </location>
</feature>
<dbReference type="RefSeq" id="XP_811728.1">
    <property type="nucleotide sequence ID" value="XM_806635.1"/>
</dbReference>
<keyword evidence="5" id="KW-1185">Reference proteome</keyword>
<reference evidence="4 5" key="1">
    <citation type="journal article" date="2005" name="Science">
        <title>The genome sequence of Trypanosoma cruzi, etiologic agent of Chagas disease.</title>
        <authorList>
            <person name="El-Sayed N.M."/>
            <person name="Myler P.J."/>
            <person name="Bartholomeu D.C."/>
            <person name="Nilsson D."/>
            <person name="Aggarwal G."/>
            <person name="Tran A.N."/>
            <person name="Ghedin E."/>
            <person name="Worthey E.A."/>
            <person name="Delcher A.L."/>
            <person name="Blandin G."/>
            <person name="Westenberger S.J."/>
            <person name="Caler E."/>
            <person name="Cerqueira G.C."/>
            <person name="Branche C."/>
            <person name="Haas B."/>
            <person name="Anupama A."/>
            <person name="Arner E."/>
            <person name="Aslund L."/>
            <person name="Attipoe P."/>
            <person name="Bontempi E."/>
            <person name="Bringaud F."/>
            <person name="Burton P."/>
            <person name="Cadag E."/>
            <person name="Campbell D.A."/>
            <person name="Carrington M."/>
            <person name="Crabtree J."/>
            <person name="Darban H."/>
            <person name="da Silveira J.F."/>
            <person name="de Jong P."/>
            <person name="Edwards K."/>
            <person name="Englund P.T."/>
            <person name="Fazelina G."/>
            <person name="Feldblyum T."/>
            <person name="Ferella M."/>
            <person name="Frasch A.C."/>
            <person name="Gull K."/>
            <person name="Horn D."/>
            <person name="Hou L."/>
            <person name="Huang Y."/>
            <person name="Kindlund E."/>
            <person name="Klingbeil M."/>
            <person name="Kluge S."/>
            <person name="Koo H."/>
            <person name="Lacerda D."/>
            <person name="Levin M.J."/>
            <person name="Lorenzi H."/>
            <person name="Louie T."/>
            <person name="Machado C.R."/>
            <person name="McCulloch R."/>
            <person name="McKenna A."/>
            <person name="Mizuno Y."/>
            <person name="Mottram J.C."/>
            <person name="Nelson S."/>
            <person name="Ochaya S."/>
            <person name="Osoegawa K."/>
            <person name="Pai G."/>
            <person name="Parsons M."/>
            <person name="Pentony M."/>
            <person name="Pettersson U."/>
            <person name="Pop M."/>
            <person name="Ramirez J.L."/>
            <person name="Rinta J."/>
            <person name="Robertson L."/>
            <person name="Salzberg S.L."/>
            <person name="Sanchez D.O."/>
            <person name="Seyler A."/>
            <person name="Sharma R."/>
            <person name="Shetty J."/>
            <person name="Simpson A.J."/>
            <person name="Sisk E."/>
            <person name="Tammi M.T."/>
            <person name="Tarleton R."/>
            <person name="Teixeira S."/>
            <person name="Van Aken S."/>
            <person name="Vogt C."/>
            <person name="Ward P.N."/>
            <person name="Wickstead B."/>
            <person name="Wortman J."/>
            <person name="White O."/>
            <person name="Fraser C.M."/>
            <person name="Stuart K.D."/>
            <person name="Andersson B."/>
        </authorList>
    </citation>
    <scope>NUCLEOTIDE SEQUENCE [LARGE SCALE GENOMIC DNA]</scope>
    <source>
        <strain evidence="4 5">CL Brener</strain>
    </source>
</reference>
<feature type="region of interest" description="Disordered" evidence="1">
    <location>
        <begin position="440"/>
        <end position="472"/>
    </location>
</feature>
<dbReference type="eggNOG" id="ENOG502SKHJ">
    <property type="taxonomic scope" value="Eukaryota"/>
</dbReference>
<dbReference type="InterPro" id="IPR001304">
    <property type="entry name" value="C-type_lectin-like"/>
</dbReference>
<evidence type="ECO:0000256" key="2">
    <source>
        <dbReference type="SAM" id="Phobius"/>
    </source>
</evidence>
<dbReference type="InterPro" id="IPR016187">
    <property type="entry name" value="CTDL_fold"/>
</dbReference>
<sequence length="3426" mass="375406">MRHKSMSSFLNPHSMKAFDRPCSQTGEVLWVTLPLLLSVAWATCCCVAVTAQGTSSSPSCPSGWALWPIELKARDDSSSDSGTVWCVQPQEVRVAPAETVEACAHIFGLRPPRGWSEANRELIPQPLSVHSQEQNLWLQGLLNPFFGDLGELVALGGAAGFGDIVWWDGMNNVNGASPYTNFSPSTNWQTHSGCIAMQRDGFWRLVDCKTPKRPFVCAFQWNPLSEGNTSSNDGDNSSDSGGDATTTNSSSGDNPVDAPQPTRPPVPQPPLECLDGWSSYKDKCYRLYAELIDGGERGMNQQAAQRFCKSIHPRVTLTAVLNAEEDAFLGRLVQDWARYHNYDLSQIEVFIGGIFTARGSVGVWYEDALWYGEKDYALSFPSSPTWPTAKNKLYSNWGVGEPSMTFGCVTVDNNGTWRAVDTRVSLPFVCAYLNDGSVKPEVPTTAPESGSASSEEDTGSNATDPTPDPHQSDLCSDDWVYFAPTNRCFRVFTDRAVAAADLEESCGRLLDSAAVDTIHAATITSVEESVFAGRLVAEAGVQRVLVGVSYIERGMYGLYLDGASAWESTLAESLWAVGQPSRDSGCVIVDHTGAWYYFPCGTPANAYACAYRAGAVHAPTSKPAPTDVPTSVTTTTTTTTTSAPEREKWPLETRIASLSGAVHLVLAAGTVGTYTVAGAGGRTDGLLLMFAPDLSEIVARVGWDEHVKVSPCVWGYKKQEYTFAVMQGVVTIVHPNQTMRGRVCVSDDGMHYVPAGNITFEVLDVALRGFIPFSSSQKEAEEAQGGGSNESSVIGGGNDPIFVSRAVGIRLWSSGVLQLRFHRRLPGTRAGICHLRFSSSPDCTSGRYVLFGESLTVVERERGRGVITYQLANVLPSNGIGLDWLHDPAEDEERPATEFFVCAAASTNPLPPQPPNSSASGWSERNSYDGSYSSISDTDVFYENDMERNTSFSFSVDGQPMWLYTLVPHLRVHVTPPHVAVRGMWALPPSGFNASGVFEPSSFGPSVKTLFLTQFSSPVIVFDGEGLREGMVMLLSQERGKCQRHQPTSGRSSADFPLPSALDTMLAVSTVFFSPGALNGSSVAEKSRVAFMQLNLNHTGMWGTNFTEKRQTWHLCFAYTPLSRFVPLAGFKIIVSRARISVTATHEGYSGDVSSGSADSSQLNIGVGFSGLLRLWGLDVHMWSPSTISMAEIAFAHSPPGNARIADPTLQCTNTSLFYRQRSFGILNPHSATNNDLRSSRNVSGVTLTEQQQQRAAVVVIPPGFLNEETTRRMRVCLSVPLSFQNNRRVFIPTSATVDVYPIEVHFIGPYAVHFPIATTDTPLTVVEVSENVKELVLPLFGYGLSDDMMLFLSEKPCLSLFDEGETHEEARGACVDCISRMNFTIMRPYDVPPNYRQLNSSHSSASVGDFFISLNETHTASEVADRVFGRAREPLFLCLYAQGTRRAVYPLRFKFVVRRPYVKSIRSIGTSPLQQDGEATVVVYASFVDLVVEGFGLHEGEAAFVPAVDCSNATSFLWRSPVRTSAVPSMVINGGSMRYGASSSKSSFSSRYLSPLTSTSSWFLSLTQAHTARIGAVEPTDDVIGRFQWCVRYRDADADVDGRASDASASACAATEDVNAWRRGFVPTGIPYRLVIPRVDGFLFGNSTEKHIKRKTRHPTLGMWESLQLVGPLIDHTFALGNPLFMFLAEDVVPCKKLKKHFINTNSFDRFITAVNGYAIILPKLLNNTGSFKLCASAIHPERQSSEEGTEAALQFFELKGLRIELERPVYSVFSLNRTDYVTVEQGQEWTLPIGGSGLSNMSLVRFRPIGTNCSTPKPDFLDDVIVRNLFEGLKLFGALATPFRPEGNVDKMTDSHYIVLERDLIRGLSVQEYMLCFKPDRSTRWMSSDIALNVREHVRHPTRYSYFNADGSEDVVAATALPPTKIALEWLTNERETTNIVAAAGREVAVALWCRGGAKGNTAAVVPCGNWRRVMFVRPMDDGSDPCFTDFEAIQLDVVRGPYVLDDGILTIPRAVSRNVGFYPNATQPWILCLETAPERWRESIHPLLQLQFTTAVPVGFRHFPDDASNTTATFFGMMGDADISDDRTDLEGNRTLILYMEETSRIFYLNGYGIQHGFLMRFGSHCEEDVLAVDSEGNRSRTELVAAVQELNNTLLYEEPLILEDDHGVFLFPSTHFAHLEARTPMCLSTNGGASYVKTNLSLTILPSRLRRDLPADESHISELAFRRTLVVPRMSKGTVSVTELNANDYSEPNSMNYRTDSSDAFAVGTRVLLSSACHKSREGLPIIVVMVANTLTLTEAHTRVATKGRLQICVKMSGDEIVDDGNVSDGDGTTNVFAFRPSGFFFQVLDVAVTSVSLHRVIPSDVAEQNGIRHLVFCRGNESMMLVVTIEPGMKGKETTEEFVSAHGYSVEEQYINMLNVPGALAFFRLAKFRLGRPCNVLDPQEQAATVTSLSNLTATFANNKVRIWTEDGSDAVIFVVPLHTERNETVEPWSPSSLCFSVDGGRHYMSVGISYISVSWAPTLGVQLSMGAEEAEKGVKNQSVFSSAIYMFEQKSQFGRLVDTRYSTDPSSFRDTPLNRYLNGFTTDALWCGFLQGVGFVSGGELYLPALTIGDEPSEGELLFFINYRQRDVPTGLRMLLEPMSLQCIGEIPTTLQQVHSQSAGWLLPIASPCGRSVQAGMIVRFIDGSVRSCDSPEVDQAYVMDAFVVKPREWMGRGVTPTSTTLQLPASLRYVPNGKYKLCVKKFLPYRFGKASVFVDTPVRIEVTSLLAVKELSGLRQGVLAVFQGGELDLTVRGSVVPFADDVRIAFVPVEMDVQGSAAVCGTLWGNSGDRGVNGTIPTLWKRVTGGFTIRLHSMELFSGKPRTLYHVCYSVNGGISFHPAGDAPPFLQVTVLPPTILGLATENGQRVYNRGGLTITALRLERLLDLDFSTPSDTDPSSVRVTFFAERPPSYYHHASLCFIGNGIGTGNDREATRAVGALAVAVLRTDIFGEVCSGANLTSVIRAEYSESSNPLVLPVFLVDTGTGCLWDPAATTGGTVGADGRSNLTGKGRDGGVLRDDWLINTAALRRAGGLGATPLLKGSSSTEERLRRLSTSYLLCTSVDGVHFYSANFLLRNESQGDVWDSTLFSSLATAVPRESAVPLKNVSRLPLVLRVDPNINGSYYTRDLAVILQLVVRPRLAAVSTNLELETSTESLVRFQRAVAELLHIDPAIVVARLSNRRVVLPPRAENATVSIKYLTYTLSMSLLTDARVLDGSAEEMGTLTPSPELLLRYAKMLRNNDTQTSLLSTLLPPAVSAAGLVTVRAPYINFTFGTGVDLHAALAQHSHELPKRPFEETVWRARFAAVPHATLVAEEIPDDVTKDSRGKLNWWLVSLLLLFSIAFVLGSIFFYRRFLRFYPMKPQQKEEKKASHGR</sequence>
<dbReference type="CDD" id="cd00037">
    <property type="entry name" value="CLECT"/>
    <property type="match status" value="3"/>
</dbReference>
<feature type="compositionally biased region" description="Polar residues" evidence="1">
    <location>
        <begin position="916"/>
        <end position="928"/>
    </location>
</feature>
<protein>
    <recommendedName>
        <fullName evidence="3">C-type lectin domain-containing protein</fullName>
    </recommendedName>
</protein>
<dbReference type="OMA" id="MWALPPR"/>
<dbReference type="PaxDb" id="353153-Q4DBH3"/>
<accession>Q4DBH3</accession>
<name>Q4DBH3_TRYCC</name>
<keyword evidence="2" id="KW-1133">Transmembrane helix</keyword>
<dbReference type="KEGG" id="tcr:503855.50"/>
<dbReference type="SUPFAM" id="SSF56436">
    <property type="entry name" value="C-type lectin-like"/>
    <property type="match status" value="3"/>
</dbReference>
<feature type="region of interest" description="Disordered" evidence="1">
    <location>
        <begin position="227"/>
        <end position="271"/>
    </location>
</feature>
<comment type="caution">
    <text evidence="4">The sequence shown here is derived from an EMBL/GenBank/DDBJ whole genome shotgun (WGS) entry which is preliminary data.</text>
</comment>
<dbReference type="Proteomes" id="UP000002296">
    <property type="component" value="Unassembled WGS sequence"/>
</dbReference>
<dbReference type="InterPro" id="IPR016186">
    <property type="entry name" value="C-type_lectin-like/link_sf"/>
</dbReference>
<feature type="compositionally biased region" description="Polar residues" evidence="1">
    <location>
        <begin position="446"/>
        <end position="464"/>
    </location>
</feature>
<keyword evidence="2" id="KW-0472">Membrane</keyword>
<dbReference type="GeneID" id="3542738"/>
<dbReference type="SMART" id="SM00034">
    <property type="entry name" value="CLECT"/>
    <property type="match status" value="3"/>
</dbReference>
<proteinExistence type="predicted"/>
<evidence type="ECO:0000256" key="1">
    <source>
        <dbReference type="SAM" id="MobiDB-lite"/>
    </source>
</evidence>
<feature type="region of interest" description="Disordered" evidence="1">
    <location>
        <begin position="906"/>
        <end position="928"/>
    </location>
</feature>
<feature type="region of interest" description="Disordered" evidence="1">
    <location>
        <begin position="619"/>
        <end position="646"/>
    </location>
</feature>
<feature type="transmembrane region" description="Helical" evidence="2">
    <location>
        <begin position="3382"/>
        <end position="3403"/>
    </location>
</feature>
<feature type="compositionally biased region" description="Low complexity" evidence="1">
    <location>
        <begin position="227"/>
        <end position="260"/>
    </location>
</feature>
<feature type="domain" description="C-type lectin" evidence="3">
    <location>
        <begin position="280"/>
        <end position="431"/>
    </location>
</feature>
<gene>
    <name evidence="4" type="ORF">Tc00.1047053503855.50</name>
</gene>
<dbReference type="Gene3D" id="3.10.100.10">
    <property type="entry name" value="Mannose-Binding Protein A, subunit A"/>
    <property type="match status" value="3"/>
</dbReference>
<dbReference type="InParanoid" id="Q4DBH3"/>
<organism evidence="4 5">
    <name type="scientific">Trypanosoma cruzi (strain CL Brener)</name>
    <dbReference type="NCBI Taxonomy" id="353153"/>
    <lineage>
        <taxon>Eukaryota</taxon>
        <taxon>Discoba</taxon>
        <taxon>Euglenozoa</taxon>
        <taxon>Kinetoplastea</taxon>
        <taxon>Metakinetoplastina</taxon>
        <taxon>Trypanosomatida</taxon>
        <taxon>Trypanosomatidae</taxon>
        <taxon>Trypanosoma</taxon>
        <taxon>Schizotrypanum</taxon>
    </lineage>
</organism>
<dbReference type="PROSITE" id="PS50041">
    <property type="entry name" value="C_TYPE_LECTIN_2"/>
    <property type="match status" value="2"/>
</dbReference>
<evidence type="ECO:0000259" key="3">
    <source>
        <dbReference type="PROSITE" id="PS50041"/>
    </source>
</evidence>
<feature type="domain" description="C-type lectin" evidence="3">
    <location>
        <begin position="484"/>
        <end position="600"/>
    </location>
</feature>
<dbReference type="EMBL" id="AAHK01000697">
    <property type="protein sequence ID" value="EAN89877.1"/>
    <property type="molecule type" value="Genomic_DNA"/>
</dbReference>